<name>A0A1F5XX30_9BACT</name>
<comment type="caution">
    <text evidence="1">The sequence shown here is derived from an EMBL/GenBank/DDBJ whole genome shotgun (WGS) entry which is preliminary data.</text>
</comment>
<protein>
    <submittedName>
        <fullName evidence="1">Uncharacterized protein</fullName>
    </submittedName>
</protein>
<evidence type="ECO:0000313" key="1">
    <source>
        <dbReference type="EMBL" id="OGF92464.1"/>
    </source>
</evidence>
<accession>A0A1F5XX30</accession>
<dbReference type="EMBL" id="MFIP01000010">
    <property type="protein sequence ID" value="OGF92464.1"/>
    <property type="molecule type" value="Genomic_DNA"/>
</dbReference>
<gene>
    <name evidence="1" type="ORF">A3H05_03455</name>
</gene>
<sequence length="89" mass="10319">MAKKIRKTANWRISAEERDCVTQNLRKAVHDVFNAEVKNLKLRKVDITALQKLMFVQFVERGIIRLVDDFVSVVEIVLKTRKIFTGDSS</sequence>
<dbReference type="AlphaFoldDB" id="A0A1F5XX30"/>
<reference evidence="1 2" key="1">
    <citation type="journal article" date="2016" name="Nat. Commun.">
        <title>Thousands of microbial genomes shed light on interconnected biogeochemical processes in an aquifer system.</title>
        <authorList>
            <person name="Anantharaman K."/>
            <person name="Brown C.T."/>
            <person name="Hug L.A."/>
            <person name="Sharon I."/>
            <person name="Castelle C.J."/>
            <person name="Probst A.J."/>
            <person name="Thomas B.C."/>
            <person name="Singh A."/>
            <person name="Wilkins M.J."/>
            <person name="Karaoz U."/>
            <person name="Brodie E.L."/>
            <person name="Williams K.H."/>
            <person name="Hubbard S.S."/>
            <person name="Banfield J.F."/>
        </authorList>
    </citation>
    <scope>NUCLEOTIDE SEQUENCE [LARGE SCALE GENOMIC DNA]</scope>
</reference>
<dbReference type="Proteomes" id="UP000177334">
    <property type="component" value="Unassembled WGS sequence"/>
</dbReference>
<proteinExistence type="predicted"/>
<organism evidence="1 2">
    <name type="scientific">Candidatus Giovannonibacteria bacterium RIFCSPLOWO2_12_FULL_43_26</name>
    <dbReference type="NCBI Taxonomy" id="1798363"/>
    <lineage>
        <taxon>Bacteria</taxon>
        <taxon>Candidatus Giovannoniibacteriota</taxon>
    </lineage>
</organism>
<evidence type="ECO:0000313" key="2">
    <source>
        <dbReference type="Proteomes" id="UP000177334"/>
    </source>
</evidence>